<dbReference type="NCBIfam" id="TIGR01882">
    <property type="entry name" value="peptidase-T"/>
    <property type="match status" value="1"/>
</dbReference>
<evidence type="ECO:0000313" key="14">
    <source>
        <dbReference type="Proteomes" id="UP000774750"/>
    </source>
</evidence>
<dbReference type="GO" id="GO:0006518">
    <property type="term" value="P:peptide metabolic process"/>
    <property type="evidence" value="ECO:0007669"/>
    <property type="project" value="InterPro"/>
</dbReference>
<comment type="caution">
    <text evidence="13">The sequence shown here is derived from an EMBL/GenBank/DDBJ whole genome shotgun (WGS) entry which is preliminary data.</text>
</comment>
<comment type="cofactor">
    <cofactor evidence="11">
        <name>Zn(2+)</name>
        <dbReference type="ChEBI" id="CHEBI:29105"/>
    </cofactor>
    <text evidence="11">Binds 2 Zn(2+) ions per subunit.</text>
</comment>
<evidence type="ECO:0000256" key="3">
    <source>
        <dbReference type="ARBA" id="ARBA00022438"/>
    </source>
</evidence>
<evidence type="ECO:0000256" key="2">
    <source>
        <dbReference type="ARBA" id="ARBA00009692"/>
    </source>
</evidence>
<keyword evidence="6 13" id="KW-0378">Hydrolase</keyword>
<dbReference type="PIRSF" id="PIRSF037215">
    <property type="entry name" value="Peptidase_M20B"/>
    <property type="match status" value="1"/>
</dbReference>
<feature type="binding site" evidence="11">
    <location>
        <position position="175"/>
    </location>
    <ligand>
        <name>Zn(2+)</name>
        <dbReference type="ChEBI" id="CHEBI:29105"/>
        <label>2</label>
    </ligand>
</feature>
<keyword evidence="7 11" id="KW-0862">Zinc</keyword>
<keyword evidence="14" id="KW-1185">Reference proteome</keyword>
<dbReference type="EC" id="3.4.11.4" evidence="9"/>
<dbReference type="SUPFAM" id="SSF55031">
    <property type="entry name" value="Bacterial exopeptidase dimerisation domain"/>
    <property type="match status" value="1"/>
</dbReference>
<evidence type="ECO:0000259" key="12">
    <source>
        <dbReference type="Pfam" id="PF07687"/>
    </source>
</evidence>
<comment type="similarity">
    <text evidence="2">Belongs to the peptidase M20B family.</text>
</comment>
<dbReference type="RefSeq" id="WP_204448398.1">
    <property type="nucleotide sequence ID" value="NZ_JACJKY010000041.1"/>
</dbReference>
<reference evidence="13" key="2">
    <citation type="journal article" date="2021" name="Sci. Rep.">
        <title>The distribution of antibiotic resistance genes in chicken gut microbiota commensals.</title>
        <authorList>
            <person name="Juricova H."/>
            <person name="Matiasovicova J."/>
            <person name="Kubasova T."/>
            <person name="Cejkova D."/>
            <person name="Rychlik I."/>
        </authorList>
    </citation>
    <scope>NUCLEOTIDE SEQUENCE</scope>
    <source>
        <strain evidence="13">An559</strain>
    </source>
</reference>
<dbReference type="Proteomes" id="UP000774750">
    <property type="component" value="Unassembled WGS sequence"/>
</dbReference>
<dbReference type="PROSITE" id="PS00758">
    <property type="entry name" value="ARGE_DAPE_CPG2_1"/>
    <property type="match status" value="1"/>
</dbReference>
<feature type="binding site" evidence="11">
    <location>
        <position position="140"/>
    </location>
    <ligand>
        <name>Zn(2+)</name>
        <dbReference type="ChEBI" id="CHEBI:29105"/>
        <label>2</label>
    </ligand>
</feature>
<dbReference type="GO" id="GO:0008270">
    <property type="term" value="F:zinc ion binding"/>
    <property type="evidence" value="ECO:0007669"/>
    <property type="project" value="InterPro"/>
</dbReference>
<keyword evidence="8" id="KW-0482">Metalloprotease</keyword>
<evidence type="ECO:0000256" key="11">
    <source>
        <dbReference type="PIRSR" id="PIRSR037215-2"/>
    </source>
</evidence>
<feature type="domain" description="Peptidase M20 dimerisation" evidence="12">
    <location>
        <begin position="206"/>
        <end position="305"/>
    </location>
</feature>
<dbReference type="GO" id="GO:0006508">
    <property type="term" value="P:proteolysis"/>
    <property type="evidence" value="ECO:0007669"/>
    <property type="project" value="UniProtKB-UniRule"/>
</dbReference>
<dbReference type="NCBIfam" id="NF003976">
    <property type="entry name" value="PRK05469.1"/>
    <property type="match status" value="1"/>
</dbReference>
<dbReference type="InterPro" id="IPR011650">
    <property type="entry name" value="Peptidase_M20_dimer"/>
</dbReference>
<feature type="binding site" evidence="11">
    <location>
        <position position="140"/>
    </location>
    <ligand>
        <name>Zn(2+)</name>
        <dbReference type="ChEBI" id="CHEBI:29105"/>
        <label>1</label>
    </ligand>
</feature>
<dbReference type="Pfam" id="PF07687">
    <property type="entry name" value="M20_dimer"/>
    <property type="match status" value="1"/>
</dbReference>
<dbReference type="InterPro" id="IPR010161">
    <property type="entry name" value="Peptidase_M20B"/>
</dbReference>
<feature type="binding site" evidence="11">
    <location>
        <position position="379"/>
    </location>
    <ligand>
        <name>Zn(2+)</name>
        <dbReference type="ChEBI" id="CHEBI:29105"/>
        <label>2</label>
    </ligand>
</feature>
<dbReference type="GO" id="GO:0008237">
    <property type="term" value="F:metallopeptidase activity"/>
    <property type="evidence" value="ECO:0007669"/>
    <property type="project" value="UniProtKB-KW"/>
</dbReference>
<dbReference type="InterPro" id="IPR001261">
    <property type="entry name" value="ArgE/DapE_CS"/>
</dbReference>
<proteinExistence type="inferred from homology"/>
<dbReference type="CDD" id="cd03892">
    <property type="entry name" value="M20_peptT"/>
    <property type="match status" value="1"/>
</dbReference>
<evidence type="ECO:0000256" key="6">
    <source>
        <dbReference type="ARBA" id="ARBA00022801"/>
    </source>
</evidence>
<feature type="binding site" evidence="11">
    <location>
        <position position="77"/>
    </location>
    <ligand>
        <name>Zn(2+)</name>
        <dbReference type="ChEBI" id="CHEBI:29105"/>
        <label>1</label>
    </ligand>
</feature>
<protein>
    <recommendedName>
        <fullName evidence="9">Peptidase T</fullName>
        <ecNumber evidence="9">3.4.11.4</ecNumber>
    </recommendedName>
</protein>
<name>A0A938X8W2_9FIRM</name>
<keyword evidence="5 11" id="KW-0479">Metal-binding</keyword>
<dbReference type="Pfam" id="PF01546">
    <property type="entry name" value="Peptidase_M20"/>
    <property type="match status" value="1"/>
</dbReference>
<gene>
    <name evidence="13" type="primary">pepT</name>
    <name evidence="13" type="ORF">H6A12_12755</name>
</gene>
<keyword evidence="3 13" id="KW-0031">Aminopeptidase</keyword>
<comment type="catalytic activity">
    <reaction evidence="1">
        <text>Release of the N-terminal residue from a tripeptide.</text>
        <dbReference type="EC" id="3.4.11.4"/>
    </reaction>
</comment>
<evidence type="ECO:0000256" key="4">
    <source>
        <dbReference type="ARBA" id="ARBA00022670"/>
    </source>
</evidence>
<dbReference type="Gene3D" id="3.30.70.360">
    <property type="match status" value="1"/>
</dbReference>
<dbReference type="InterPro" id="IPR002933">
    <property type="entry name" value="Peptidase_M20"/>
</dbReference>
<evidence type="ECO:0000256" key="10">
    <source>
        <dbReference type="PIRSR" id="PIRSR037215-1"/>
    </source>
</evidence>
<dbReference type="AlphaFoldDB" id="A0A938X8W2"/>
<feature type="binding site" evidence="11">
    <location>
        <position position="197"/>
    </location>
    <ligand>
        <name>Zn(2+)</name>
        <dbReference type="ChEBI" id="CHEBI:29105"/>
        <label>1</label>
    </ligand>
</feature>
<dbReference type="SUPFAM" id="SSF53187">
    <property type="entry name" value="Zn-dependent exopeptidases"/>
    <property type="match status" value="1"/>
</dbReference>
<reference evidence="13" key="1">
    <citation type="submission" date="2020-08" db="EMBL/GenBank/DDBJ databases">
        <authorList>
            <person name="Cejkova D."/>
            <person name="Kubasova T."/>
            <person name="Jahodarova E."/>
            <person name="Rychlik I."/>
        </authorList>
    </citation>
    <scope>NUCLEOTIDE SEQUENCE</scope>
    <source>
        <strain evidence="13">An559</strain>
    </source>
</reference>
<accession>A0A938X8W2</accession>
<evidence type="ECO:0000256" key="1">
    <source>
        <dbReference type="ARBA" id="ARBA00000870"/>
    </source>
</evidence>
<dbReference type="Gene3D" id="3.40.630.10">
    <property type="entry name" value="Zn peptidases"/>
    <property type="match status" value="1"/>
</dbReference>
<evidence type="ECO:0000256" key="9">
    <source>
        <dbReference type="NCBIfam" id="TIGR01882"/>
    </source>
</evidence>
<evidence type="ECO:0000313" key="13">
    <source>
        <dbReference type="EMBL" id="MBM6922008.1"/>
    </source>
</evidence>
<dbReference type="PROSITE" id="PS00759">
    <property type="entry name" value="ARGE_DAPE_CPG2_2"/>
    <property type="match status" value="1"/>
</dbReference>
<dbReference type="InterPro" id="IPR036264">
    <property type="entry name" value="Bact_exopeptidase_dim_dom"/>
</dbReference>
<evidence type="ECO:0000256" key="5">
    <source>
        <dbReference type="ARBA" id="ARBA00022723"/>
    </source>
</evidence>
<dbReference type="PANTHER" id="PTHR42994:SF1">
    <property type="entry name" value="PEPTIDASE T"/>
    <property type="match status" value="1"/>
</dbReference>
<evidence type="ECO:0000256" key="7">
    <source>
        <dbReference type="ARBA" id="ARBA00022833"/>
    </source>
</evidence>
<keyword evidence="4" id="KW-0645">Protease</keyword>
<sequence length="410" mass="45005">MTVTERFLRYVQIDTQSKPDMDVVPSTRKQHDLAKLLAEELQAMGAQVTYDTDHCYVYASIPATIQTSASPLGLIAHMDTSDAVSGKDVKPRIVSAYPGGDIVLNEAEHIVLSPTVFPEVSDYIGQDVIVTDGTTLLGADDKAGVAEIMALAERLLADPSIPHGEIRIAFTPDEEVGNGVAAFDNDVFGAPVAYTVDGGKVGEIGYETFNAASLTLTVHGVSTHPGSAKGKMQNALLLGMEFESMLPTFEKPEYTEQREGFYHLTDMQGDVDTAVLHYILRDHDAEKLEEKKQCVRRICGYLNEKYGEGSFEVTISDAYRNMREVIEQHFYLVEQAEEAMKECGVEPFESVVRGGTDGSVLSFRGIPCPNLSTGGHNCHGRYEFITVQSLQKMTDILERIVTRHAQSAQK</sequence>
<dbReference type="EMBL" id="JACJKY010000041">
    <property type="protein sequence ID" value="MBM6922008.1"/>
    <property type="molecule type" value="Genomic_DNA"/>
</dbReference>
<dbReference type="GO" id="GO:0045148">
    <property type="term" value="F:tripeptide aminopeptidase activity"/>
    <property type="evidence" value="ECO:0007669"/>
    <property type="project" value="UniProtKB-UniRule"/>
</dbReference>
<dbReference type="NCBIfam" id="NF009920">
    <property type="entry name" value="PRK13381.1"/>
    <property type="match status" value="1"/>
</dbReference>
<feature type="active site" evidence="10">
    <location>
        <position position="79"/>
    </location>
</feature>
<evidence type="ECO:0000256" key="8">
    <source>
        <dbReference type="ARBA" id="ARBA00023049"/>
    </source>
</evidence>
<dbReference type="PANTHER" id="PTHR42994">
    <property type="entry name" value="PEPTIDASE T"/>
    <property type="match status" value="1"/>
</dbReference>
<feature type="active site" description="Proton acceptor" evidence="10">
    <location>
        <position position="174"/>
    </location>
</feature>
<organism evidence="13 14">
    <name type="scientific">Merdimmobilis hominis</name>
    <dbReference type="NCBI Taxonomy" id="2897707"/>
    <lineage>
        <taxon>Bacteria</taxon>
        <taxon>Bacillati</taxon>
        <taxon>Bacillota</taxon>
        <taxon>Clostridia</taxon>
        <taxon>Eubacteriales</taxon>
        <taxon>Oscillospiraceae</taxon>
        <taxon>Merdimmobilis</taxon>
    </lineage>
</organism>